<evidence type="ECO:0000313" key="2">
    <source>
        <dbReference type="EMBL" id="CAF4306134.1"/>
    </source>
</evidence>
<feature type="compositionally biased region" description="Low complexity" evidence="1">
    <location>
        <begin position="1"/>
        <end position="25"/>
    </location>
</feature>
<accession>A0A820IAH0</accession>
<feature type="region of interest" description="Disordered" evidence="1">
    <location>
        <begin position="1"/>
        <end position="38"/>
    </location>
</feature>
<sequence>MPVLISNSSSNSNANEQQEQIYQEENPSNDAQINHVPPNEPVVDLLKLLDEPIQTNGSIHPHEQQQNPLSSNPLADLLFVDDISHNHLNNNSRYF</sequence>
<gene>
    <name evidence="2" type="ORF">OTI717_LOCUS42196</name>
</gene>
<protein>
    <submittedName>
        <fullName evidence="2">Uncharacterized protein</fullName>
    </submittedName>
</protein>
<name>A0A820IAH0_9BILA</name>
<reference evidence="2" key="1">
    <citation type="submission" date="2021-02" db="EMBL/GenBank/DDBJ databases">
        <authorList>
            <person name="Nowell W R."/>
        </authorList>
    </citation>
    <scope>NUCLEOTIDE SEQUENCE</scope>
</reference>
<comment type="caution">
    <text evidence="2">The sequence shown here is derived from an EMBL/GenBank/DDBJ whole genome shotgun (WGS) entry which is preliminary data.</text>
</comment>
<dbReference type="Proteomes" id="UP000663823">
    <property type="component" value="Unassembled WGS sequence"/>
</dbReference>
<dbReference type="AlphaFoldDB" id="A0A820IAH0"/>
<proteinExistence type="predicted"/>
<feature type="non-terminal residue" evidence="2">
    <location>
        <position position="1"/>
    </location>
</feature>
<dbReference type="EMBL" id="CAJOAX010048711">
    <property type="protein sequence ID" value="CAF4306134.1"/>
    <property type="molecule type" value="Genomic_DNA"/>
</dbReference>
<organism evidence="2 3">
    <name type="scientific">Rotaria sordida</name>
    <dbReference type="NCBI Taxonomy" id="392033"/>
    <lineage>
        <taxon>Eukaryota</taxon>
        <taxon>Metazoa</taxon>
        <taxon>Spiralia</taxon>
        <taxon>Gnathifera</taxon>
        <taxon>Rotifera</taxon>
        <taxon>Eurotatoria</taxon>
        <taxon>Bdelloidea</taxon>
        <taxon>Philodinida</taxon>
        <taxon>Philodinidae</taxon>
        <taxon>Rotaria</taxon>
    </lineage>
</organism>
<evidence type="ECO:0000256" key="1">
    <source>
        <dbReference type="SAM" id="MobiDB-lite"/>
    </source>
</evidence>
<evidence type="ECO:0000313" key="3">
    <source>
        <dbReference type="Proteomes" id="UP000663823"/>
    </source>
</evidence>